<protein>
    <submittedName>
        <fullName evidence="1">Uncharacterized protein</fullName>
    </submittedName>
</protein>
<proteinExistence type="predicted"/>
<accession>A0AAE0XWK6</accession>
<evidence type="ECO:0000313" key="2">
    <source>
        <dbReference type="Proteomes" id="UP001283361"/>
    </source>
</evidence>
<dbReference type="EMBL" id="JAWDGP010007405">
    <property type="protein sequence ID" value="KAK3720488.1"/>
    <property type="molecule type" value="Genomic_DNA"/>
</dbReference>
<keyword evidence="2" id="KW-1185">Reference proteome</keyword>
<evidence type="ECO:0000313" key="1">
    <source>
        <dbReference type="EMBL" id="KAK3720488.1"/>
    </source>
</evidence>
<name>A0AAE0XWK6_9GAST</name>
<sequence length="104" mass="11645">MPDLIERGKTAFLLWNCPVLDLNSEGRTHCRGDYNVVFMVPGTAVMATMRSISVVLIVSAQYTTVNPEGRRHCRGDYSVDYMVSVQYMTVNSEGLWTLPGRVIS</sequence>
<organism evidence="1 2">
    <name type="scientific">Elysia crispata</name>
    <name type="common">lettuce slug</name>
    <dbReference type="NCBI Taxonomy" id="231223"/>
    <lineage>
        <taxon>Eukaryota</taxon>
        <taxon>Metazoa</taxon>
        <taxon>Spiralia</taxon>
        <taxon>Lophotrochozoa</taxon>
        <taxon>Mollusca</taxon>
        <taxon>Gastropoda</taxon>
        <taxon>Heterobranchia</taxon>
        <taxon>Euthyneura</taxon>
        <taxon>Panpulmonata</taxon>
        <taxon>Sacoglossa</taxon>
        <taxon>Placobranchoidea</taxon>
        <taxon>Plakobranchidae</taxon>
        <taxon>Elysia</taxon>
    </lineage>
</organism>
<gene>
    <name evidence="1" type="ORF">RRG08_058376</name>
</gene>
<dbReference type="AlphaFoldDB" id="A0AAE0XWK6"/>
<reference evidence="1" key="1">
    <citation type="journal article" date="2023" name="G3 (Bethesda)">
        <title>A reference genome for the long-term kleptoplast-retaining sea slug Elysia crispata morphotype clarki.</title>
        <authorList>
            <person name="Eastman K.E."/>
            <person name="Pendleton A.L."/>
            <person name="Shaikh M.A."/>
            <person name="Suttiyut T."/>
            <person name="Ogas R."/>
            <person name="Tomko P."/>
            <person name="Gavelis G."/>
            <person name="Widhalm J.R."/>
            <person name="Wisecaver J.H."/>
        </authorList>
    </citation>
    <scope>NUCLEOTIDE SEQUENCE</scope>
    <source>
        <strain evidence="1">ECLA1</strain>
    </source>
</reference>
<dbReference type="Proteomes" id="UP001283361">
    <property type="component" value="Unassembled WGS sequence"/>
</dbReference>
<comment type="caution">
    <text evidence="1">The sequence shown here is derived from an EMBL/GenBank/DDBJ whole genome shotgun (WGS) entry which is preliminary data.</text>
</comment>